<feature type="transmembrane region" description="Helical" evidence="1">
    <location>
        <begin position="235"/>
        <end position="255"/>
    </location>
</feature>
<gene>
    <name evidence="2" type="ORF">M153_39420001372</name>
</gene>
<feature type="transmembrane region" description="Helical" evidence="1">
    <location>
        <begin position="267"/>
        <end position="294"/>
    </location>
</feature>
<feature type="transmembrane region" description="Helical" evidence="1">
    <location>
        <begin position="20"/>
        <end position="40"/>
    </location>
</feature>
<proteinExistence type="predicted"/>
<keyword evidence="3" id="KW-1185">Reference proteome</keyword>
<evidence type="ECO:0000256" key="1">
    <source>
        <dbReference type="SAM" id="Phobius"/>
    </source>
</evidence>
<name>A0A0R0M0U7_9MICR</name>
<organism evidence="2 3">
    <name type="scientific">Pseudoloma neurophilia</name>
    <dbReference type="NCBI Taxonomy" id="146866"/>
    <lineage>
        <taxon>Eukaryota</taxon>
        <taxon>Fungi</taxon>
        <taxon>Fungi incertae sedis</taxon>
        <taxon>Microsporidia</taxon>
        <taxon>Pseudoloma</taxon>
    </lineage>
</organism>
<dbReference type="EMBL" id="LGUB01000788">
    <property type="protein sequence ID" value="KRH92625.1"/>
    <property type="molecule type" value="Genomic_DNA"/>
</dbReference>
<dbReference type="VEuPathDB" id="MicrosporidiaDB:M153_39420001372"/>
<keyword evidence="1" id="KW-0812">Transmembrane</keyword>
<evidence type="ECO:0000313" key="2">
    <source>
        <dbReference type="EMBL" id="KRH92625.1"/>
    </source>
</evidence>
<accession>A0A0R0M0U7</accession>
<reference evidence="2 3" key="1">
    <citation type="submission" date="2015-07" db="EMBL/GenBank/DDBJ databases">
        <title>The genome of Pseudoloma neurophilia, a relevant intracellular parasite of the zebrafish.</title>
        <authorList>
            <person name="Ndikumana S."/>
            <person name="Pelin A."/>
            <person name="Sanders J."/>
            <person name="Corradi N."/>
        </authorList>
    </citation>
    <scope>NUCLEOTIDE SEQUENCE [LARGE SCALE GENOMIC DNA]</scope>
    <source>
        <strain evidence="2 3">MK1</strain>
    </source>
</reference>
<protein>
    <submittedName>
        <fullName evidence="2">Putative transporter</fullName>
    </submittedName>
</protein>
<dbReference type="AlphaFoldDB" id="A0A0R0M0U7"/>
<dbReference type="Proteomes" id="UP000051530">
    <property type="component" value="Unassembled WGS sequence"/>
</dbReference>
<comment type="caution">
    <text evidence="2">The sequence shown here is derived from an EMBL/GenBank/DDBJ whole genome shotgun (WGS) entry which is preliminary data.</text>
</comment>
<keyword evidence="1" id="KW-1133">Transmembrane helix</keyword>
<sequence length="332" mass="39725">MKILNLFFRHKDKIVKHFLIFKTILLLFATCSLILAFYPLKLDVKNGDFTTRMQSLEKKIFTKENFIKMNEIYTFETNPKKSDRETILIRGISDELDFFRYLANGLINSKITRHNFKFVISNNKSYKIKTAGYFCEIFIFISKNFLVNNYIFKKISPNSDFLFVTENFFHVKNIYRIWDLILPHDFDKTHNFIEISIPSGQIKYAISYLRCISNADAFIFGTSFYFVTKKYFHQMIFFVPFFITMSLIFASDFLIKDHKIRPPMSLYFIISPILAIFCIFDENLQMALNILFFLSIDFKIALIFTFTVYVKEIFLHFYKILRYRKSRSKKIN</sequence>
<evidence type="ECO:0000313" key="3">
    <source>
        <dbReference type="Proteomes" id="UP000051530"/>
    </source>
</evidence>
<keyword evidence="1" id="KW-0472">Membrane</keyword>